<evidence type="ECO:0000256" key="1">
    <source>
        <dbReference type="ARBA" id="ARBA00004141"/>
    </source>
</evidence>
<dbReference type="InterPro" id="IPR017871">
    <property type="entry name" value="ABC_transporter-like_CS"/>
</dbReference>
<name>A0A4Q0Y1Y2_9BACT</name>
<evidence type="ECO:0000259" key="9">
    <source>
        <dbReference type="PROSITE" id="PS51012"/>
    </source>
</evidence>
<dbReference type="PROSITE" id="PS51012">
    <property type="entry name" value="ABC_TM2"/>
    <property type="match status" value="1"/>
</dbReference>
<dbReference type="GO" id="GO:0016020">
    <property type="term" value="C:membrane"/>
    <property type="evidence" value="ECO:0007669"/>
    <property type="project" value="UniProtKB-SubCell"/>
</dbReference>
<proteinExistence type="predicted"/>
<keyword evidence="11" id="KW-1185">Reference proteome</keyword>
<evidence type="ECO:0000256" key="7">
    <source>
        <dbReference type="SAM" id="Phobius"/>
    </source>
</evidence>
<evidence type="ECO:0000256" key="4">
    <source>
        <dbReference type="ARBA" id="ARBA00022840"/>
    </source>
</evidence>
<evidence type="ECO:0000256" key="3">
    <source>
        <dbReference type="ARBA" id="ARBA00022741"/>
    </source>
</evidence>
<evidence type="ECO:0000256" key="6">
    <source>
        <dbReference type="ARBA" id="ARBA00023136"/>
    </source>
</evidence>
<feature type="domain" description="ABC transmembrane type-2" evidence="9">
    <location>
        <begin position="680"/>
        <end position="909"/>
    </location>
</feature>
<keyword evidence="6 7" id="KW-0472">Membrane</keyword>
<dbReference type="Gene3D" id="3.40.50.300">
    <property type="entry name" value="P-loop containing nucleotide triphosphate hydrolases"/>
    <property type="match status" value="2"/>
</dbReference>
<dbReference type="STRING" id="877500.GCA_000935065_02849"/>
<dbReference type="OrthoDB" id="9809450at2"/>
<keyword evidence="5 7" id="KW-1133">Transmembrane helix</keyword>
<dbReference type="InterPro" id="IPR013525">
    <property type="entry name" value="ABC2_TM"/>
</dbReference>
<feature type="transmembrane region" description="Helical" evidence="7">
    <location>
        <begin position="766"/>
        <end position="788"/>
    </location>
</feature>
<dbReference type="PANTHER" id="PTHR43038">
    <property type="entry name" value="ATP-BINDING CASSETTE, SUB-FAMILY H, MEMBER 1"/>
    <property type="match status" value="1"/>
</dbReference>
<dbReference type="SUPFAM" id="SSF52540">
    <property type="entry name" value="P-loop containing nucleoside triphosphate hydrolases"/>
    <property type="match status" value="2"/>
</dbReference>
<dbReference type="PROSITE" id="PS50893">
    <property type="entry name" value="ABC_TRANSPORTER_2"/>
    <property type="match status" value="2"/>
</dbReference>
<keyword evidence="3" id="KW-0547">Nucleotide-binding</keyword>
<dbReference type="InterPro" id="IPR047651">
    <property type="entry name" value="ABC2_perm_RbbA"/>
</dbReference>
<evidence type="ECO:0000313" key="10">
    <source>
        <dbReference type="EMBL" id="RXJ64097.1"/>
    </source>
</evidence>
<evidence type="ECO:0000256" key="5">
    <source>
        <dbReference type="ARBA" id="ARBA00022989"/>
    </source>
</evidence>
<feature type="domain" description="ABC transporter" evidence="8">
    <location>
        <begin position="270"/>
        <end position="500"/>
    </location>
</feature>
<dbReference type="InterPro" id="IPR003439">
    <property type="entry name" value="ABC_transporter-like_ATP-bd"/>
</dbReference>
<dbReference type="Pfam" id="PF12698">
    <property type="entry name" value="ABC2_membrane_3"/>
    <property type="match status" value="1"/>
</dbReference>
<dbReference type="GO" id="GO:0016887">
    <property type="term" value="F:ATP hydrolysis activity"/>
    <property type="evidence" value="ECO:0007669"/>
    <property type="project" value="InterPro"/>
</dbReference>
<dbReference type="InterPro" id="IPR047817">
    <property type="entry name" value="ABC2_TM_bact-type"/>
</dbReference>
<comment type="subcellular location">
    <subcellularLocation>
        <location evidence="1">Membrane</location>
        <topology evidence="1">Multi-pass membrane protein</topology>
    </subcellularLocation>
</comment>
<accession>A0A4Q0Y1Y2</accession>
<dbReference type="RefSeq" id="WP_129081428.1">
    <property type="nucleotide sequence ID" value="NZ_CP041070.1"/>
</dbReference>
<reference evidence="10 11" key="1">
    <citation type="submission" date="2017-10" db="EMBL/GenBank/DDBJ databases">
        <title>Genomics of the genus Arcobacter.</title>
        <authorList>
            <person name="Perez-Cataluna A."/>
            <person name="Figueras M.J."/>
        </authorList>
    </citation>
    <scope>NUCLEOTIDE SEQUENCE [LARGE SCALE GENOMIC DNA]</scope>
    <source>
        <strain evidence="10 11">DSM 24636</strain>
    </source>
</reference>
<dbReference type="CDD" id="cd03230">
    <property type="entry name" value="ABC_DR_subfamily_A"/>
    <property type="match status" value="1"/>
</dbReference>
<dbReference type="GO" id="GO:0140359">
    <property type="term" value="F:ABC-type transporter activity"/>
    <property type="evidence" value="ECO:0007669"/>
    <property type="project" value="InterPro"/>
</dbReference>
<evidence type="ECO:0000259" key="8">
    <source>
        <dbReference type="PROSITE" id="PS50893"/>
    </source>
</evidence>
<protein>
    <submittedName>
        <fullName evidence="10">Multidrug ABC transporter ATP-binding protein</fullName>
    </submittedName>
</protein>
<feature type="transmembrane region" description="Helical" evidence="7">
    <location>
        <begin position="795"/>
        <end position="816"/>
    </location>
</feature>
<feature type="transmembrane region" description="Helical" evidence="7">
    <location>
        <begin position="560"/>
        <end position="580"/>
    </location>
</feature>
<sequence length="911" mass="102545">MHDYVAKIEELSHKYGDVVSLDNISLTIPKGKMIGFIGPDGVGKSTLLGIISGVKKIQEGKVEVLDGDINNKKYRNKICPDIAYMPQGLGKNLYMLLSVYENVEFFARLFGQEKKERKIRIEELLKSTGLLKFKDRPAGKLSGGMKQKLGLCCALIHDPKLLILDEPTTGVDPLSRRQFWDLIDNIRLRNKNMSVLVATAYMEEAQAYDEIIAMDEGKILIQCSPKELLQKTNCDNIDEAFIELLPEKKRKGHKKLIVPPIDISNNEFAIQAKNLVMKFGDFTAVSNVSFEIKEGEIFGFLGSNGCGKTTTMKMLTGLLVPTSGDAKLFGEFVKDNSLQMRKKVGYMTQAFSLYKELTVFQNLELHAKLFHINKSEINNRLQEMFERFNLEKYKDAITEDLPLGIKQRLSLAAAVIHKPKMLILDEPTSGVDPVSRDNFWELLISLSREDKVTIFVSTHFMNEGERCDRISLMHQGKVLASASPKELVKAKNKDNLEEAFIEYLQEAVKSDEEPSLEQIKEEEKSLQEFSKRKEQNSFFSFLRLFGYSYRESLELVRDPIRLVFASFGMIILMFVMGYGITMDVEDLNFAVLDQDKSLQSRNYIQNVSGSRYFLEKSELSSQNDLDEQMRKGSISVAFVIPPNFGKNLNKGYEEEIAVWIDGVLPFRAETIKGYVQGLNSSYLKQIAEESLGISTASNVDIQLRYRYNQDFKSIYSMVPAVIPMLLIFIPAILMALSIVREKELGSITNFYATPVTRFEFLIGKQIPYIFVSMISFLGLILFAIFIFGVPLKGSIITLSMGALLFVIVTTGLGMLVSSFAKTQIAALAATAIFTLLPTVNFSGLKEPVSSLEGAGSFIGSIFPASYFINISRGVFSKAVEFKELHFDFFVLAITIIIITILSILVLKKQEV</sequence>
<dbReference type="AlphaFoldDB" id="A0A4Q0Y1Y2"/>
<feature type="transmembrane region" description="Helical" evidence="7">
    <location>
        <begin position="822"/>
        <end position="839"/>
    </location>
</feature>
<dbReference type="Pfam" id="PF00005">
    <property type="entry name" value="ABC_tran"/>
    <property type="match status" value="2"/>
</dbReference>
<dbReference type="InterPro" id="IPR027417">
    <property type="entry name" value="P-loop_NTPase"/>
</dbReference>
<dbReference type="GO" id="GO:0005524">
    <property type="term" value="F:ATP binding"/>
    <property type="evidence" value="ECO:0007669"/>
    <property type="project" value="UniProtKB-KW"/>
</dbReference>
<keyword evidence="4 10" id="KW-0067">ATP-binding</keyword>
<dbReference type="Gene3D" id="3.40.1710.10">
    <property type="entry name" value="abc type-2 transporter like domain"/>
    <property type="match status" value="1"/>
</dbReference>
<dbReference type="Proteomes" id="UP000290191">
    <property type="component" value="Unassembled WGS sequence"/>
</dbReference>
<organism evidence="10 11">
    <name type="scientific">Halarcobacter anaerophilus</name>
    <dbReference type="NCBI Taxonomy" id="877500"/>
    <lineage>
        <taxon>Bacteria</taxon>
        <taxon>Pseudomonadati</taxon>
        <taxon>Campylobacterota</taxon>
        <taxon>Epsilonproteobacteria</taxon>
        <taxon>Campylobacterales</taxon>
        <taxon>Arcobacteraceae</taxon>
        <taxon>Halarcobacter</taxon>
    </lineage>
</organism>
<evidence type="ECO:0000313" key="11">
    <source>
        <dbReference type="Proteomes" id="UP000290191"/>
    </source>
</evidence>
<feature type="domain" description="ABC transporter" evidence="8">
    <location>
        <begin position="6"/>
        <end position="241"/>
    </location>
</feature>
<dbReference type="PROSITE" id="PS00211">
    <property type="entry name" value="ABC_TRANSPORTER_1"/>
    <property type="match status" value="1"/>
</dbReference>
<dbReference type="EMBL" id="PDKO01000002">
    <property type="protein sequence ID" value="RXJ64097.1"/>
    <property type="molecule type" value="Genomic_DNA"/>
</dbReference>
<comment type="caution">
    <text evidence="10">The sequence shown here is derived from an EMBL/GenBank/DDBJ whole genome shotgun (WGS) entry which is preliminary data.</text>
</comment>
<feature type="transmembrane region" description="Helical" evidence="7">
    <location>
        <begin position="888"/>
        <end position="906"/>
    </location>
</feature>
<feature type="transmembrane region" description="Helical" evidence="7">
    <location>
        <begin position="714"/>
        <end position="739"/>
    </location>
</feature>
<dbReference type="PANTHER" id="PTHR43038:SF4">
    <property type="entry name" value="RIBOSOME-ASSOCIATED ATPASE"/>
    <property type="match status" value="1"/>
</dbReference>
<dbReference type="SMART" id="SM00382">
    <property type="entry name" value="AAA"/>
    <property type="match status" value="2"/>
</dbReference>
<feature type="transmembrane region" description="Helical" evidence="7">
    <location>
        <begin position="851"/>
        <end position="868"/>
    </location>
</feature>
<gene>
    <name evidence="10" type="ORF">CRV06_03920</name>
</gene>
<evidence type="ECO:0000256" key="2">
    <source>
        <dbReference type="ARBA" id="ARBA00022692"/>
    </source>
</evidence>
<dbReference type="NCBIfam" id="NF033858">
    <property type="entry name" value="ABC2_perm_RbbA"/>
    <property type="match status" value="1"/>
</dbReference>
<dbReference type="InterPro" id="IPR003593">
    <property type="entry name" value="AAA+_ATPase"/>
</dbReference>
<keyword evidence="2 7" id="KW-0812">Transmembrane</keyword>